<dbReference type="InterPro" id="IPR005124">
    <property type="entry name" value="V-ATPase_G"/>
</dbReference>
<dbReference type="GO" id="GO:0046961">
    <property type="term" value="F:proton-transporting ATPase activity, rotational mechanism"/>
    <property type="evidence" value="ECO:0007669"/>
    <property type="project" value="InterPro"/>
</dbReference>
<keyword evidence="7" id="KW-1185">Reference proteome</keyword>
<dbReference type="AlphaFoldDB" id="A0AA36M2H5"/>
<keyword evidence="4" id="KW-0406">Ion transport</keyword>
<evidence type="ECO:0000256" key="4">
    <source>
        <dbReference type="ARBA" id="ARBA00023065"/>
    </source>
</evidence>
<evidence type="ECO:0008006" key="8">
    <source>
        <dbReference type="Google" id="ProtNLM"/>
    </source>
</evidence>
<reference evidence="6" key="1">
    <citation type="submission" date="2023-07" db="EMBL/GenBank/DDBJ databases">
        <authorList>
            <consortium name="CYATHOMIX"/>
        </authorList>
    </citation>
    <scope>NUCLEOTIDE SEQUENCE</scope>
    <source>
        <strain evidence="6">N/A</strain>
    </source>
</reference>
<keyword evidence="5" id="KW-0175">Coiled coil</keyword>
<feature type="coiled-coil region" evidence="5">
    <location>
        <begin position="35"/>
        <end position="92"/>
    </location>
</feature>
<evidence type="ECO:0000313" key="7">
    <source>
        <dbReference type="Proteomes" id="UP001176961"/>
    </source>
</evidence>
<accession>A0AA36M2H5</accession>
<dbReference type="Proteomes" id="UP001176961">
    <property type="component" value="Unassembled WGS sequence"/>
</dbReference>
<dbReference type="GO" id="GO:0016471">
    <property type="term" value="C:vacuolar proton-transporting V-type ATPase complex"/>
    <property type="evidence" value="ECO:0007669"/>
    <property type="project" value="InterPro"/>
</dbReference>
<evidence type="ECO:0000256" key="1">
    <source>
        <dbReference type="ARBA" id="ARBA00010066"/>
    </source>
</evidence>
<keyword evidence="3" id="KW-0375">Hydrogen ion transport</keyword>
<evidence type="ECO:0000256" key="3">
    <source>
        <dbReference type="ARBA" id="ARBA00022781"/>
    </source>
</evidence>
<dbReference type="EMBL" id="CATQJL010000112">
    <property type="protein sequence ID" value="CAJ0595012.1"/>
    <property type="molecule type" value="Genomic_DNA"/>
</dbReference>
<gene>
    <name evidence="6" type="ORF">CYNAS_LOCUS6995</name>
</gene>
<comment type="caution">
    <text evidence="6">The sequence shown here is derived from an EMBL/GenBank/DDBJ whole genome shotgun (WGS) entry which is preliminary data.</text>
</comment>
<evidence type="ECO:0000313" key="6">
    <source>
        <dbReference type="EMBL" id="CAJ0595012.1"/>
    </source>
</evidence>
<evidence type="ECO:0000256" key="5">
    <source>
        <dbReference type="SAM" id="Coils"/>
    </source>
</evidence>
<evidence type="ECO:0000256" key="2">
    <source>
        <dbReference type="ARBA" id="ARBA00022448"/>
    </source>
</evidence>
<name>A0AA36M2H5_CYLNA</name>
<organism evidence="6 7">
    <name type="scientific">Cylicocyclus nassatus</name>
    <name type="common">Nematode worm</name>
    <dbReference type="NCBI Taxonomy" id="53992"/>
    <lineage>
        <taxon>Eukaryota</taxon>
        <taxon>Metazoa</taxon>
        <taxon>Ecdysozoa</taxon>
        <taxon>Nematoda</taxon>
        <taxon>Chromadorea</taxon>
        <taxon>Rhabditida</taxon>
        <taxon>Rhabditina</taxon>
        <taxon>Rhabditomorpha</taxon>
        <taxon>Strongyloidea</taxon>
        <taxon>Strongylidae</taxon>
        <taxon>Cylicocyclus</taxon>
    </lineage>
</organism>
<comment type="similarity">
    <text evidence="1">Belongs to the V-ATPase G subunit family.</text>
</comment>
<proteinExistence type="inferred from homology"/>
<dbReference type="Gene3D" id="1.20.5.2950">
    <property type="match status" value="1"/>
</dbReference>
<sequence>MSTSSLDDQAAQLNEVWEAEAKGRAKILEANGRRRKRIQEARLLAQSEIDRFKEEKEAAFKLKCQSFENEYKRRKRALIRDVERELNYMEARVQLCKPTVIELLEVLTTNVTYATHRNVETRQWLDTVPAQRGSPPVDRRQCDEATWNLIQKYAMECEKLASRIPSSSASERFWSQTSPRFE</sequence>
<dbReference type="Pfam" id="PF03179">
    <property type="entry name" value="V-ATPase_G"/>
    <property type="match status" value="1"/>
</dbReference>
<protein>
    <recommendedName>
        <fullName evidence="8">V-type proton ATPase subunit G</fullName>
    </recommendedName>
</protein>
<keyword evidence="2" id="KW-0813">Transport</keyword>